<proteinExistence type="predicted"/>
<evidence type="ECO:0000256" key="2">
    <source>
        <dbReference type="ARBA" id="ARBA00022525"/>
    </source>
</evidence>
<dbReference type="OrthoDB" id="6154955at2759"/>
<dbReference type="EMBL" id="JAFJMO010000009">
    <property type="protein sequence ID" value="KAJ8268650.1"/>
    <property type="molecule type" value="Genomic_DNA"/>
</dbReference>
<feature type="chain" id="PRO_5040478918" description="C1q domain-containing protein" evidence="5">
    <location>
        <begin position="19"/>
        <end position="180"/>
    </location>
</feature>
<gene>
    <name evidence="7" type="ORF">COCON_G00138220</name>
</gene>
<evidence type="ECO:0000313" key="8">
    <source>
        <dbReference type="Proteomes" id="UP001152803"/>
    </source>
</evidence>
<name>A0A9Q1DG03_CONCO</name>
<evidence type="ECO:0000256" key="1">
    <source>
        <dbReference type="ARBA" id="ARBA00004613"/>
    </source>
</evidence>
<dbReference type="InterPro" id="IPR001073">
    <property type="entry name" value="C1q_dom"/>
</dbReference>
<dbReference type="GO" id="GO:0005576">
    <property type="term" value="C:extracellular region"/>
    <property type="evidence" value="ECO:0007669"/>
    <property type="project" value="UniProtKB-SubCell"/>
</dbReference>
<feature type="compositionally biased region" description="Polar residues" evidence="4">
    <location>
        <begin position="167"/>
        <end position="180"/>
    </location>
</feature>
<keyword evidence="2" id="KW-0964">Secreted</keyword>
<comment type="subcellular location">
    <subcellularLocation>
        <location evidence="1">Secreted</location>
    </subcellularLocation>
</comment>
<comment type="caution">
    <text evidence="7">The sequence shown here is derived from an EMBL/GenBank/DDBJ whole genome shotgun (WGS) entry which is preliminary data.</text>
</comment>
<evidence type="ECO:0000256" key="4">
    <source>
        <dbReference type="SAM" id="MobiDB-lite"/>
    </source>
</evidence>
<feature type="domain" description="C1q" evidence="6">
    <location>
        <begin position="43"/>
        <end position="180"/>
    </location>
</feature>
<dbReference type="Pfam" id="PF00386">
    <property type="entry name" value="C1q"/>
    <property type="match status" value="1"/>
</dbReference>
<dbReference type="PRINTS" id="PR00007">
    <property type="entry name" value="COMPLEMNTC1Q"/>
</dbReference>
<evidence type="ECO:0000256" key="5">
    <source>
        <dbReference type="SAM" id="SignalP"/>
    </source>
</evidence>
<evidence type="ECO:0000259" key="6">
    <source>
        <dbReference type="PROSITE" id="PS50871"/>
    </source>
</evidence>
<feature type="signal peptide" evidence="5">
    <location>
        <begin position="1"/>
        <end position="18"/>
    </location>
</feature>
<sequence>MKTAVGLLLLLGCCLAKAEVLTENHVQASDVSVALEGQATEQLKKEKVAFTAALSNAGDMGPYETAITLVYTKVITNIGNHYSATTGIFKAPVRGAYYFTFRVFVSTVPLSLAGIDLCKNGVSTVSTLMWVISPAHKYATNTAILQLEEGDQAPSSASHGLPLSAPDCSTQHRMSSCTRP</sequence>
<dbReference type="InterPro" id="IPR050822">
    <property type="entry name" value="Cerebellin_Synaptic_Org"/>
</dbReference>
<reference evidence="7" key="1">
    <citation type="journal article" date="2023" name="Science">
        <title>Genome structures resolve the early diversification of teleost fishes.</title>
        <authorList>
            <person name="Parey E."/>
            <person name="Louis A."/>
            <person name="Montfort J."/>
            <person name="Bouchez O."/>
            <person name="Roques C."/>
            <person name="Iampietro C."/>
            <person name="Lluch J."/>
            <person name="Castinel A."/>
            <person name="Donnadieu C."/>
            <person name="Desvignes T."/>
            <person name="Floi Bucao C."/>
            <person name="Jouanno E."/>
            <person name="Wen M."/>
            <person name="Mejri S."/>
            <person name="Dirks R."/>
            <person name="Jansen H."/>
            <person name="Henkel C."/>
            <person name="Chen W.J."/>
            <person name="Zahm M."/>
            <person name="Cabau C."/>
            <person name="Klopp C."/>
            <person name="Thompson A.W."/>
            <person name="Robinson-Rechavi M."/>
            <person name="Braasch I."/>
            <person name="Lecointre G."/>
            <person name="Bobe J."/>
            <person name="Postlethwait J.H."/>
            <person name="Berthelot C."/>
            <person name="Roest Crollius H."/>
            <person name="Guiguen Y."/>
        </authorList>
    </citation>
    <scope>NUCLEOTIDE SEQUENCE</scope>
    <source>
        <strain evidence="7">Concon-B</strain>
    </source>
</reference>
<dbReference type="SUPFAM" id="SSF49842">
    <property type="entry name" value="TNF-like"/>
    <property type="match status" value="1"/>
</dbReference>
<dbReference type="Proteomes" id="UP001152803">
    <property type="component" value="Unassembled WGS sequence"/>
</dbReference>
<organism evidence="7 8">
    <name type="scientific">Conger conger</name>
    <name type="common">Conger eel</name>
    <name type="synonym">Muraena conger</name>
    <dbReference type="NCBI Taxonomy" id="82655"/>
    <lineage>
        <taxon>Eukaryota</taxon>
        <taxon>Metazoa</taxon>
        <taxon>Chordata</taxon>
        <taxon>Craniata</taxon>
        <taxon>Vertebrata</taxon>
        <taxon>Euteleostomi</taxon>
        <taxon>Actinopterygii</taxon>
        <taxon>Neopterygii</taxon>
        <taxon>Teleostei</taxon>
        <taxon>Anguilliformes</taxon>
        <taxon>Congridae</taxon>
        <taxon>Conger</taxon>
    </lineage>
</organism>
<evidence type="ECO:0000256" key="3">
    <source>
        <dbReference type="ARBA" id="ARBA00022729"/>
    </source>
</evidence>
<dbReference type="InterPro" id="IPR008983">
    <property type="entry name" value="Tumour_necrosis_fac-like_dom"/>
</dbReference>
<keyword evidence="8" id="KW-1185">Reference proteome</keyword>
<dbReference type="Gene3D" id="2.60.120.40">
    <property type="match status" value="1"/>
</dbReference>
<keyword evidence="3 5" id="KW-0732">Signal</keyword>
<feature type="region of interest" description="Disordered" evidence="4">
    <location>
        <begin position="152"/>
        <end position="180"/>
    </location>
</feature>
<dbReference type="SMART" id="SM00110">
    <property type="entry name" value="C1Q"/>
    <property type="match status" value="1"/>
</dbReference>
<protein>
    <recommendedName>
        <fullName evidence="6">C1q domain-containing protein</fullName>
    </recommendedName>
</protein>
<dbReference type="PANTHER" id="PTHR22923:SF116">
    <property type="entry name" value="C1Q DOMAIN-CONTAINING PROTEIN"/>
    <property type="match status" value="1"/>
</dbReference>
<dbReference type="AlphaFoldDB" id="A0A9Q1DG03"/>
<dbReference type="PANTHER" id="PTHR22923">
    <property type="entry name" value="CEREBELLIN-RELATED"/>
    <property type="match status" value="1"/>
</dbReference>
<dbReference type="PROSITE" id="PS50871">
    <property type="entry name" value="C1Q"/>
    <property type="match status" value="1"/>
</dbReference>
<evidence type="ECO:0000313" key="7">
    <source>
        <dbReference type="EMBL" id="KAJ8268650.1"/>
    </source>
</evidence>
<accession>A0A9Q1DG03</accession>